<protein>
    <submittedName>
        <fullName evidence="1">Uncharacterized protein</fullName>
    </submittedName>
</protein>
<evidence type="ECO:0000313" key="1">
    <source>
        <dbReference type="EMBL" id="VBA42235.1"/>
    </source>
</evidence>
<accession>A0A498QCQ5</accession>
<dbReference type="RefSeq" id="WP_122525981.1">
    <property type="nucleotide sequence ID" value="NZ_UPHP01000120.1"/>
</dbReference>
<evidence type="ECO:0000313" key="2">
    <source>
        <dbReference type="Proteomes" id="UP000273307"/>
    </source>
</evidence>
<sequence>MKQTEIRRRRRTHICVVNERRGSLNREIAKRHGPLVAWVAASATPLACRAPDPRLSGCAHDTAGTTIGRVTEREACATTAHLAGRDQPTR</sequence>
<reference evidence="1 2" key="1">
    <citation type="submission" date="2018-09" db="EMBL/GenBank/DDBJ databases">
        <authorList>
            <person name="Tagini F."/>
        </authorList>
    </citation>
    <scope>NUCLEOTIDE SEQUENCE [LARGE SCALE GENOMIC DNA]</scope>
    <source>
        <strain evidence="1 2">MK136</strain>
    </source>
</reference>
<proteinExistence type="predicted"/>
<gene>
    <name evidence="1" type="ORF">LAUMK136_04481</name>
</gene>
<keyword evidence="2" id="KW-1185">Reference proteome</keyword>
<dbReference type="Proteomes" id="UP000273307">
    <property type="component" value="Unassembled WGS sequence"/>
</dbReference>
<organism evidence="1 2">
    <name type="scientific">Mycobacterium attenuatum</name>
    <dbReference type="NCBI Taxonomy" id="2341086"/>
    <lineage>
        <taxon>Bacteria</taxon>
        <taxon>Bacillati</taxon>
        <taxon>Actinomycetota</taxon>
        <taxon>Actinomycetes</taxon>
        <taxon>Mycobacteriales</taxon>
        <taxon>Mycobacteriaceae</taxon>
        <taxon>Mycobacterium</taxon>
    </lineage>
</organism>
<dbReference type="EMBL" id="UPHP01000120">
    <property type="protein sequence ID" value="VBA42235.1"/>
    <property type="molecule type" value="Genomic_DNA"/>
</dbReference>
<name>A0A498QCQ5_9MYCO</name>
<dbReference type="AlphaFoldDB" id="A0A498QCQ5"/>